<feature type="transmembrane region" description="Helical" evidence="1">
    <location>
        <begin position="103"/>
        <end position="122"/>
    </location>
</feature>
<comment type="caution">
    <text evidence="2">The sequence shown here is derived from an EMBL/GenBank/DDBJ whole genome shotgun (WGS) entry which is preliminary data.</text>
</comment>
<feature type="transmembrane region" description="Helical" evidence="1">
    <location>
        <begin position="74"/>
        <end position="91"/>
    </location>
</feature>
<proteinExistence type="predicted"/>
<keyword evidence="3" id="KW-1185">Reference proteome</keyword>
<dbReference type="InterPro" id="IPR021215">
    <property type="entry name" value="DUF2752"/>
</dbReference>
<reference evidence="2 3" key="1">
    <citation type="submission" date="2018-06" db="EMBL/GenBank/DDBJ databases">
        <title>Genomic Encyclopedia of Archaeal and Bacterial Type Strains, Phase II (KMG-II): from individual species to whole genera.</title>
        <authorList>
            <person name="Goeker M."/>
        </authorList>
    </citation>
    <scope>NUCLEOTIDE SEQUENCE [LARGE SCALE GENOMIC DNA]</scope>
    <source>
        <strain evidence="2 3">DSM 17205</strain>
    </source>
</reference>
<feature type="transmembrane region" description="Helical" evidence="1">
    <location>
        <begin position="7"/>
        <end position="27"/>
    </location>
</feature>
<evidence type="ECO:0000313" key="3">
    <source>
        <dbReference type="Proteomes" id="UP000248584"/>
    </source>
</evidence>
<accession>A0ABX5PZH1</accession>
<dbReference type="Proteomes" id="UP000248584">
    <property type="component" value="Unassembled WGS sequence"/>
</dbReference>
<dbReference type="RefSeq" id="WP_015360994.1">
    <property type="nucleotide sequence ID" value="NZ_QKZR01000001.1"/>
</dbReference>
<sequence>MKITNRVVLILIGATLISGFFYVYSLYNPVESNLFPKCPSKYVTGYDCPGCGSQRAVHSLFNGEVSKAFNYNPLLFFLVPYGLLVGVFEWIPSLRNHSFRKLLINFYTIMVVFSIVILFTVWRNL</sequence>
<evidence type="ECO:0000313" key="2">
    <source>
        <dbReference type="EMBL" id="PZX43192.1"/>
    </source>
</evidence>
<keyword evidence="1" id="KW-0812">Transmembrane</keyword>
<gene>
    <name evidence="2" type="ORF">LX97_00192</name>
</gene>
<keyword evidence="1" id="KW-1133">Transmembrane helix</keyword>
<name>A0ABX5PZH1_9FLAO</name>
<evidence type="ECO:0000256" key="1">
    <source>
        <dbReference type="SAM" id="Phobius"/>
    </source>
</evidence>
<dbReference type="EMBL" id="QKZR01000001">
    <property type="protein sequence ID" value="PZX43192.1"/>
    <property type="molecule type" value="Genomic_DNA"/>
</dbReference>
<keyword evidence="1" id="KW-0472">Membrane</keyword>
<dbReference type="Pfam" id="PF10825">
    <property type="entry name" value="DUF2752"/>
    <property type="match status" value="1"/>
</dbReference>
<organism evidence="2 3">
    <name type="scientific">Nonlabens dokdonensis</name>
    <dbReference type="NCBI Taxonomy" id="328515"/>
    <lineage>
        <taxon>Bacteria</taxon>
        <taxon>Pseudomonadati</taxon>
        <taxon>Bacteroidota</taxon>
        <taxon>Flavobacteriia</taxon>
        <taxon>Flavobacteriales</taxon>
        <taxon>Flavobacteriaceae</taxon>
        <taxon>Nonlabens</taxon>
    </lineage>
</organism>
<protein>
    <submittedName>
        <fullName evidence="2">Uncharacterized protein DUF2752</fullName>
    </submittedName>
</protein>